<dbReference type="Pfam" id="PF12804">
    <property type="entry name" value="NTP_transf_3"/>
    <property type="match status" value="1"/>
</dbReference>
<dbReference type="CDD" id="cd02540">
    <property type="entry name" value="GT2_GlmU_N_bac"/>
    <property type="match status" value="1"/>
</dbReference>
<keyword evidence="11 18" id="KW-0573">Peptidoglycan synthesis</keyword>
<keyword evidence="5 18" id="KW-0808">Transferase</keyword>
<feature type="binding site" evidence="18">
    <location>
        <begin position="83"/>
        <end position="84"/>
    </location>
    <ligand>
        <name>UDP-N-acetyl-alpha-D-glucosamine</name>
        <dbReference type="ChEBI" id="CHEBI:57705"/>
    </ligand>
</feature>
<comment type="subcellular location">
    <subcellularLocation>
        <location evidence="1 18">Cytoplasm</location>
    </subcellularLocation>
</comment>
<keyword evidence="6 18" id="KW-0548">Nucleotidyltransferase</keyword>
<comment type="function">
    <text evidence="17 18">Catalyzes the last two sequential reactions in the de novo biosynthetic pathway for UDP-N-acetylglucosamine (UDP-GlcNAc). The C-terminal domain catalyzes the transfer of acetyl group from acetyl coenzyme A to glucosamine-1-phosphate (GlcN-1-P) to produce N-acetylglucosamine-1-phosphate (GlcNAc-1-P), which is converted into UDP-GlcNAc by the transfer of uridine 5-monophosphate (from uridine 5-triphosphate), a reaction catalyzed by the N-terminal domain.</text>
</comment>
<evidence type="ECO:0000256" key="7">
    <source>
        <dbReference type="ARBA" id="ARBA00022723"/>
    </source>
</evidence>
<sequence length="452" mass="47506">MSHSTVTTVILAAGRSTRMKSSTPKALHQIAGRPMLGHVLATVGSLDNTRSVLVLAPGMDEVARYAKGVVANIDIAIQDKPLGTGHAVRSAEAFVPQGAGVVLVIFGDTPLVRAETLANMVAACRAEAPVVVLGFEARDPSAYGRLVLNADGSLARIVERKDATPEEIVITLCNGGAMAVRAEHLFRLLGRMTNDNASGEYYLTDVVEHARAEGLGCIVIRAPEEDIQGVNSRADLAAVEAEMQHRLRKRAMEGGVTLSDPETVYLSADTVFGQDVTVGQNVVFGPGVEVANNVTIKPFCHIEGARIEEGAQIGPFARIRPGSEIGRDVHIGNFVETKKAKIEAGAKVNHLSYIGDARVGAKANIGAGTITCNYDGFNKHFTDIGAGAFIGSNSSLVAPVKIGDGAYTGSGSVITKDVPADALAVERSKHFEKPGWAAAFRAKHAGMKKAGE</sequence>
<feature type="binding site" evidence="18">
    <location>
        <begin position="373"/>
        <end position="374"/>
    </location>
    <ligand>
        <name>acetyl-CoA</name>
        <dbReference type="ChEBI" id="CHEBI:57288"/>
    </ligand>
</feature>
<dbReference type="Proteomes" id="UP000468901">
    <property type="component" value="Unassembled WGS sequence"/>
</dbReference>
<evidence type="ECO:0000256" key="16">
    <source>
        <dbReference type="ARBA" id="ARBA00048493"/>
    </source>
</evidence>
<feature type="domain" description="MobA-like NTP transferase" evidence="19">
    <location>
        <begin position="9"/>
        <end position="142"/>
    </location>
</feature>
<feature type="binding site" evidence="18">
    <location>
        <position position="78"/>
    </location>
    <ligand>
        <name>UDP-N-acetyl-alpha-D-glucosamine</name>
        <dbReference type="ChEBI" id="CHEBI:57705"/>
    </ligand>
</feature>
<dbReference type="GO" id="GO:0009252">
    <property type="term" value="P:peptidoglycan biosynthetic process"/>
    <property type="evidence" value="ECO:0007669"/>
    <property type="project" value="UniProtKB-UniRule"/>
</dbReference>
<comment type="catalytic activity">
    <reaction evidence="15 18">
        <text>alpha-D-glucosamine 1-phosphate + acetyl-CoA = N-acetyl-alpha-D-glucosamine 1-phosphate + CoA + H(+)</text>
        <dbReference type="Rhea" id="RHEA:13725"/>
        <dbReference type="ChEBI" id="CHEBI:15378"/>
        <dbReference type="ChEBI" id="CHEBI:57287"/>
        <dbReference type="ChEBI" id="CHEBI:57288"/>
        <dbReference type="ChEBI" id="CHEBI:57776"/>
        <dbReference type="ChEBI" id="CHEBI:58516"/>
        <dbReference type="EC" id="2.3.1.157"/>
    </reaction>
</comment>
<keyword evidence="10 18" id="KW-0133">Cell shape</keyword>
<dbReference type="EC" id="2.7.7.23" evidence="18"/>
<dbReference type="GO" id="GO:0071555">
    <property type="term" value="P:cell wall organization"/>
    <property type="evidence" value="ECO:0007669"/>
    <property type="project" value="UniProtKB-KW"/>
</dbReference>
<dbReference type="UniPathway" id="UPA00113">
    <property type="reaction ID" value="UER00532"/>
</dbReference>
<evidence type="ECO:0000256" key="6">
    <source>
        <dbReference type="ARBA" id="ARBA00022695"/>
    </source>
</evidence>
<evidence type="ECO:0000313" key="21">
    <source>
        <dbReference type="Proteomes" id="UP000468901"/>
    </source>
</evidence>
<comment type="cofactor">
    <cofactor evidence="18">
        <name>Mg(2+)</name>
        <dbReference type="ChEBI" id="CHEBI:18420"/>
    </cofactor>
    <text evidence="18">Binds 1 Mg(2+) ion per subunit.</text>
</comment>
<feature type="binding site" evidence="18">
    <location>
        <position position="320"/>
    </location>
    <ligand>
        <name>UDP-N-acetyl-alpha-D-glucosamine</name>
        <dbReference type="ChEBI" id="CHEBI:57705"/>
    </ligand>
</feature>
<feature type="region of interest" description="Linker" evidence="18">
    <location>
        <begin position="234"/>
        <end position="254"/>
    </location>
</feature>
<evidence type="ECO:0000256" key="2">
    <source>
        <dbReference type="ARBA" id="ARBA00007707"/>
    </source>
</evidence>
<keyword evidence="9 18" id="KW-0460">Magnesium</keyword>
<feature type="binding site" evidence="18">
    <location>
        <position position="159"/>
    </location>
    <ligand>
        <name>UDP-N-acetyl-alpha-D-glucosamine</name>
        <dbReference type="ChEBI" id="CHEBI:57705"/>
    </ligand>
</feature>
<evidence type="ECO:0000256" key="9">
    <source>
        <dbReference type="ARBA" id="ARBA00022842"/>
    </source>
</evidence>
<feature type="binding site" evidence="18">
    <location>
        <position position="108"/>
    </location>
    <ligand>
        <name>Mg(2+)</name>
        <dbReference type="ChEBI" id="CHEBI:18420"/>
    </ligand>
</feature>
<dbReference type="InterPro" id="IPR025877">
    <property type="entry name" value="MobA-like_NTP_Trfase"/>
</dbReference>
<evidence type="ECO:0000256" key="13">
    <source>
        <dbReference type="ARBA" id="ARBA00023315"/>
    </source>
</evidence>
<dbReference type="InterPro" id="IPR029044">
    <property type="entry name" value="Nucleotide-diphossugar_trans"/>
</dbReference>
<accession>A0A6N6VFQ5</accession>
<evidence type="ECO:0000256" key="1">
    <source>
        <dbReference type="ARBA" id="ARBA00004496"/>
    </source>
</evidence>
<comment type="caution">
    <text evidence="20">The sequence shown here is derived from an EMBL/GenBank/DDBJ whole genome shotgun (WGS) entry which is preliminary data.</text>
</comment>
<feature type="region of interest" description="N-acetyltransferase" evidence="18">
    <location>
        <begin position="255"/>
        <end position="452"/>
    </location>
</feature>
<gene>
    <name evidence="18 20" type="primary">glmU</name>
    <name evidence="20" type="ORF">F2P47_11340</name>
</gene>
<dbReference type="InterPro" id="IPR001451">
    <property type="entry name" value="Hexapep"/>
</dbReference>
<dbReference type="Pfam" id="PF00132">
    <property type="entry name" value="Hexapep"/>
    <property type="match status" value="2"/>
</dbReference>
<comment type="similarity">
    <text evidence="2 18">In the C-terminal section; belongs to the transferase hexapeptide repeat family.</text>
</comment>
<dbReference type="InterPro" id="IPR038009">
    <property type="entry name" value="GlmU_C_LbH"/>
</dbReference>
<feature type="binding site" evidence="18">
    <location>
        <position position="338"/>
    </location>
    <ligand>
        <name>UDP-N-acetyl-alpha-D-glucosamine</name>
        <dbReference type="ChEBI" id="CHEBI:57705"/>
    </ligand>
</feature>
<dbReference type="EMBL" id="WESC01000009">
    <property type="protein sequence ID" value="KAB7739665.1"/>
    <property type="molecule type" value="Genomic_DNA"/>
</dbReference>
<evidence type="ECO:0000256" key="18">
    <source>
        <dbReference type="HAMAP-Rule" id="MF_01631"/>
    </source>
</evidence>
<dbReference type="GO" id="GO:0019134">
    <property type="term" value="F:glucosamine-1-phosphate N-acetyltransferase activity"/>
    <property type="evidence" value="ECO:0007669"/>
    <property type="project" value="UniProtKB-UniRule"/>
</dbReference>
<feature type="binding site" evidence="18">
    <location>
        <position position="364"/>
    </location>
    <ligand>
        <name>UDP-N-acetyl-alpha-D-glucosamine</name>
        <dbReference type="ChEBI" id="CHEBI:57705"/>
    </ligand>
</feature>
<dbReference type="Gene3D" id="3.90.550.10">
    <property type="entry name" value="Spore Coat Polysaccharide Biosynthesis Protein SpsA, Chain A"/>
    <property type="match status" value="1"/>
</dbReference>
<keyword evidence="12 18" id="KW-0511">Multifunctional enzyme</keyword>
<feature type="binding site" evidence="18">
    <location>
        <begin position="11"/>
        <end position="14"/>
    </location>
    <ligand>
        <name>UDP-N-acetyl-alpha-D-glucosamine</name>
        <dbReference type="ChEBI" id="CHEBI:57705"/>
    </ligand>
</feature>
<comment type="pathway">
    <text evidence="18">Nucleotide-sugar biosynthesis; UDP-N-acetyl-alpha-D-glucosamine biosynthesis; N-acetyl-alpha-D-glucosamine 1-phosphate from alpha-D-glucosamine 6-phosphate (route II): step 2/2.</text>
</comment>
<comment type="similarity">
    <text evidence="3 18">In the N-terminal section; belongs to the N-acetylglucosamine-1-phosphate uridyltransferase family.</text>
</comment>
<keyword evidence="4 18" id="KW-0963">Cytoplasm</keyword>
<evidence type="ECO:0000256" key="15">
    <source>
        <dbReference type="ARBA" id="ARBA00048247"/>
    </source>
</evidence>
<evidence type="ECO:0000256" key="5">
    <source>
        <dbReference type="ARBA" id="ARBA00022679"/>
    </source>
</evidence>
<evidence type="ECO:0000256" key="14">
    <source>
        <dbReference type="ARBA" id="ARBA00023316"/>
    </source>
</evidence>
<comment type="caution">
    <text evidence="18">Lacks conserved residue(s) required for the propagation of feature annotation.</text>
</comment>
<keyword evidence="14 18" id="KW-0961">Cell wall biogenesis/degradation</keyword>
<comment type="pathway">
    <text evidence="18">Bacterial outer membrane biogenesis; LPS lipid A biosynthesis.</text>
</comment>
<keyword evidence="13 18" id="KW-0012">Acyltransferase</keyword>
<reference evidence="20 21" key="1">
    <citation type="submission" date="2019-09" db="EMBL/GenBank/DDBJ databases">
        <title>Parvibaculum sedimenti sp. nov., isolated from sediment.</title>
        <authorList>
            <person name="Wang Y."/>
        </authorList>
    </citation>
    <scope>NUCLEOTIDE SEQUENCE [LARGE SCALE GENOMIC DNA]</scope>
    <source>
        <strain evidence="20 21">HXT-9</strain>
    </source>
</reference>
<feature type="binding site" evidence="18">
    <location>
        <position position="367"/>
    </location>
    <ligand>
        <name>acetyl-CoA</name>
        <dbReference type="ChEBI" id="CHEBI:57288"/>
    </ligand>
</feature>
<dbReference type="CDD" id="cd03353">
    <property type="entry name" value="LbH_GlmU_C"/>
    <property type="match status" value="1"/>
</dbReference>
<dbReference type="GO" id="GO:0009245">
    <property type="term" value="P:lipid A biosynthetic process"/>
    <property type="evidence" value="ECO:0007669"/>
    <property type="project" value="UniProtKB-UniRule"/>
</dbReference>
<keyword evidence="21" id="KW-1185">Reference proteome</keyword>
<comment type="catalytic activity">
    <reaction evidence="16 18">
        <text>N-acetyl-alpha-D-glucosamine 1-phosphate + UTP + H(+) = UDP-N-acetyl-alpha-D-glucosamine + diphosphate</text>
        <dbReference type="Rhea" id="RHEA:13509"/>
        <dbReference type="ChEBI" id="CHEBI:15378"/>
        <dbReference type="ChEBI" id="CHEBI:33019"/>
        <dbReference type="ChEBI" id="CHEBI:46398"/>
        <dbReference type="ChEBI" id="CHEBI:57705"/>
        <dbReference type="ChEBI" id="CHEBI:57776"/>
        <dbReference type="EC" id="2.7.7.23"/>
    </reaction>
</comment>
<evidence type="ECO:0000313" key="20">
    <source>
        <dbReference type="EMBL" id="KAB7739665.1"/>
    </source>
</evidence>
<feature type="binding site" evidence="18">
    <location>
        <position position="353"/>
    </location>
    <ligand>
        <name>UDP-N-acetyl-alpha-D-glucosamine</name>
        <dbReference type="ChEBI" id="CHEBI:57705"/>
    </ligand>
</feature>
<feature type="binding site" evidence="18">
    <location>
        <position position="427"/>
    </location>
    <ligand>
        <name>acetyl-CoA</name>
        <dbReference type="ChEBI" id="CHEBI:57288"/>
    </ligand>
</feature>
<dbReference type="GO" id="GO:0003977">
    <property type="term" value="F:UDP-N-acetylglucosamine diphosphorylase activity"/>
    <property type="evidence" value="ECO:0007669"/>
    <property type="project" value="UniProtKB-UniRule"/>
</dbReference>
<dbReference type="SUPFAM" id="SSF53448">
    <property type="entry name" value="Nucleotide-diphospho-sugar transferases"/>
    <property type="match status" value="1"/>
</dbReference>
<dbReference type="GO" id="GO:0005737">
    <property type="term" value="C:cytoplasm"/>
    <property type="evidence" value="ECO:0007669"/>
    <property type="project" value="UniProtKB-SubCell"/>
</dbReference>
<protein>
    <recommendedName>
        <fullName evidence="18">Bifunctional protein GlmU</fullName>
    </recommendedName>
    <domain>
        <recommendedName>
            <fullName evidence="18">UDP-N-acetylglucosamine pyrophosphorylase</fullName>
            <ecNumber evidence="18">2.7.7.23</ecNumber>
        </recommendedName>
        <alternativeName>
            <fullName evidence="18">N-acetylglucosamine-1-phosphate uridyltransferase</fullName>
        </alternativeName>
    </domain>
    <domain>
        <recommendedName>
            <fullName evidence="18">Glucosamine-1-phosphate N-acetyltransferase</fullName>
            <ecNumber evidence="18">2.3.1.157</ecNumber>
        </recommendedName>
    </domain>
</protein>
<feature type="binding site" evidence="18">
    <location>
        <position position="392"/>
    </location>
    <ligand>
        <name>acetyl-CoA</name>
        <dbReference type="ChEBI" id="CHEBI:57288"/>
    </ligand>
</feature>
<dbReference type="GO" id="GO:0000287">
    <property type="term" value="F:magnesium ion binding"/>
    <property type="evidence" value="ECO:0007669"/>
    <property type="project" value="UniProtKB-UniRule"/>
</dbReference>
<evidence type="ECO:0000256" key="8">
    <source>
        <dbReference type="ARBA" id="ARBA00022737"/>
    </source>
</evidence>
<proteinExistence type="inferred from homology"/>
<dbReference type="InterPro" id="IPR050065">
    <property type="entry name" value="GlmU-like"/>
</dbReference>
<dbReference type="PANTHER" id="PTHR43584">
    <property type="entry name" value="NUCLEOTIDYL TRANSFERASE"/>
    <property type="match status" value="1"/>
</dbReference>
<name>A0A6N6VFQ5_9HYPH</name>
<evidence type="ECO:0000256" key="3">
    <source>
        <dbReference type="ARBA" id="ARBA00007947"/>
    </source>
</evidence>
<feature type="binding site" evidence="18">
    <location>
        <position position="174"/>
    </location>
    <ligand>
        <name>UDP-N-acetyl-alpha-D-glucosamine</name>
        <dbReference type="ChEBI" id="CHEBI:57705"/>
    </ligand>
</feature>
<evidence type="ECO:0000256" key="12">
    <source>
        <dbReference type="ARBA" id="ARBA00023268"/>
    </source>
</evidence>
<organism evidence="20 21">
    <name type="scientific">Parvibaculum sedimenti</name>
    <dbReference type="NCBI Taxonomy" id="2608632"/>
    <lineage>
        <taxon>Bacteria</taxon>
        <taxon>Pseudomonadati</taxon>
        <taxon>Pseudomonadota</taxon>
        <taxon>Alphaproteobacteria</taxon>
        <taxon>Hyphomicrobiales</taxon>
        <taxon>Parvibaculaceae</taxon>
        <taxon>Parvibaculum</taxon>
    </lineage>
</organism>
<feature type="binding site" evidence="18">
    <location>
        <position position="231"/>
    </location>
    <ligand>
        <name>UDP-N-acetyl-alpha-D-glucosamine</name>
        <dbReference type="ChEBI" id="CHEBI:57705"/>
    </ligand>
</feature>
<feature type="binding site" evidence="18">
    <location>
        <position position="231"/>
    </location>
    <ligand>
        <name>Mg(2+)</name>
        <dbReference type="ChEBI" id="CHEBI:18420"/>
    </ligand>
</feature>
<dbReference type="HAMAP" id="MF_01631">
    <property type="entry name" value="GlmU"/>
    <property type="match status" value="1"/>
</dbReference>
<dbReference type="NCBIfam" id="TIGR01173">
    <property type="entry name" value="glmU"/>
    <property type="match status" value="1"/>
</dbReference>
<dbReference type="InterPro" id="IPR005882">
    <property type="entry name" value="Bifunctional_GlmU"/>
</dbReference>
<evidence type="ECO:0000256" key="17">
    <source>
        <dbReference type="ARBA" id="ARBA00049628"/>
    </source>
</evidence>
<feature type="region of interest" description="Pyrophosphorylase" evidence="18">
    <location>
        <begin position="1"/>
        <end position="233"/>
    </location>
</feature>
<comment type="pathway">
    <text evidence="18">Nucleotide-sugar biosynthesis; UDP-N-acetyl-alpha-D-glucosamine biosynthesis; UDP-N-acetyl-alpha-D-glucosamine from N-acetyl-alpha-D-glucosamine 1-phosphate: step 1/1.</text>
</comment>
<evidence type="ECO:0000256" key="11">
    <source>
        <dbReference type="ARBA" id="ARBA00022984"/>
    </source>
</evidence>
<keyword evidence="7 18" id="KW-0479">Metal-binding</keyword>
<dbReference type="GO" id="GO:0000902">
    <property type="term" value="P:cell morphogenesis"/>
    <property type="evidence" value="ECO:0007669"/>
    <property type="project" value="UniProtKB-UniRule"/>
</dbReference>
<evidence type="ECO:0000256" key="4">
    <source>
        <dbReference type="ARBA" id="ARBA00022490"/>
    </source>
</evidence>
<dbReference type="GO" id="GO:0008360">
    <property type="term" value="P:regulation of cell shape"/>
    <property type="evidence" value="ECO:0007669"/>
    <property type="project" value="UniProtKB-KW"/>
</dbReference>
<evidence type="ECO:0000259" key="19">
    <source>
        <dbReference type="Pfam" id="PF12804"/>
    </source>
</evidence>
<dbReference type="NCBIfam" id="NF010933">
    <property type="entry name" value="PRK14353.1"/>
    <property type="match status" value="1"/>
</dbReference>
<evidence type="ECO:0000256" key="10">
    <source>
        <dbReference type="ARBA" id="ARBA00022960"/>
    </source>
</evidence>
<dbReference type="AlphaFoldDB" id="A0A6N6VFQ5"/>
<dbReference type="GO" id="GO:0006048">
    <property type="term" value="P:UDP-N-acetylglucosamine biosynthetic process"/>
    <property type="evidence" value="ECO:0007669"/>
    <property type="project" value="UniProtKB-UniPathway"/>
</dbReference>
<dbReference type="Gene3D" id="2.160.10.10">
    <property type="entry name" value="Hexapeptide repeat proteins"/>
    <property type="match status" value="1"/>
</dbReference>
<dbReference type="PANTHER" id="PTHR43584:SF3">
    <property type="entry name" value="BIFUNCTIONAL PROTEIN GLMU"/>
    <property type="match status" value="1"/>
</dbReference>
<dbReference type="SUPFAM" id="SSF51161">
    <property type="entry name" value="Trimeric LpxA-like enzymes"/>
    <property type="match status" value="1"/>
</dbReference>
<dbReference type="RefSeq" id="WP_152216474.1">
    <property type="nucleotide sequence ID" value="NZ_JBAQYD010000276.1"/>
</dbReference>
<feature type="active site" description="Proton acceptor" evidence="18">
    <location>
        <position position="350"/>
    </location>
</feature>
<keyword evidence="8 18" id="KW-0677">Repeat</keyword>
<comment type="subunit">
    <text evidence="18">Homotrimer.</text>
</comment>
<dbReference type="UniPathway" id="UPA00973"/>
<feature type="binding site" evidence="18">
    <location>
        <position position="144"/>
    </location>
    <ligand>
        <name>UDP-N-acetyl-alpha-D-glucosamine</name>
        <dbReference type="ChEBI" id="CHEBI:57705"/>
    </ligand>
</feature>
<feature type="binding site" evidence="18">
    <location>
        <position position="410"/>
    </location>
    <ligand>
        <name>acetyl-CoA</name>
        <dbReference type="ChEBI" id="CHEBI:57288"/>
    </ligand>
</feature>
<dbReference type="GO" id="GO:0016020">
    <property type="term" value="C:membrane"/>
    <property type="evidence" value="ECO:0007669"/>
    <property type="project" value="GOC"/>
</dbReference>
<feature type="binding site" evidence="18">
    <location>
        <position position="25"/>
    </location>
    <ligand>
        <name>UDP-N-acetyl-alpha-D-glucosamine</name>
        <dbReference type="ChEBI" id="CHEBI:57705"/>
    </ligand>
</feature>
<dbReference type="InterPro" id="IPR011004">
    <property type="entry name" value="Trimer_LpxA-like_sf"/>
</dbReference>
<dbReference type="EC" id="2.3.1.157" evidence="18"/>